<accession>A0A4Y9L1N8</accession>
<reference evidence="1 2" key="1">
    <citation type="submission" date="2019-03" db="EMBL/GenBank/DDBJ databases">
        <title>Bradyrhizobium diversity isolated from nodules of Chamaecrista fasciculata.</title>
        <authorList>
            <person name="Klepa M.S."/>
            <person name="Urquiaga M.O."/>
            <person name="Hungria M."/>
            <person name="Delamuta J.R."/>
        </authorList>
    </citation>
    <scope>NUCLEOTIDE SEQUENCE [LARGE SCALE GENOMIC DNA]</scope>
    <source>
        <strain evidence="1 2">CNPSo 3448</strain>
    </source>
</reference>
<gene>
    <name evidence="1" type="ORF">E4K65_45855</name>
</gene>
<name>A0A4Y9L1N8_9BRAD</name>
<keyword evidence="2" id="KW-1185">Reference proteome</keyword>
<sequence length="104" mass="11370">MSGRSGAVVAGGSHDIGADTRNALELAKSGWLVEVHLISEGEPDPRFFAVGTHEAGDAEEAILRYPGIIREDKRTARRRLSDKEIACLRLRADGVRPYILESEL</sequence>
<evidence type="ECO:0000313" key="2">
    <source>
        <dbReference type="Proteomes" id="UP000297966"/>
    </source>
</evidence>
<dbReference type="EMBL" id="SPQT01000076">
    <property type="protein sequence ID" value="TFV36154.1"/>
    <property type="molecule type" value="Genomic_DNA"/>
</dbReference>
<proteinExistence type="predicted"/>
<organism evidence="1 2">
    <name type="scientific">Bradyrhizobium niftali</name>
    <dbReference type="NCBI Taxonomy" id="2560055"/>
    <lineage>
        <taxon>Bacteria</taxon>
        <taxon>Pseudomonadati</taxon>
        <taxon>Pseudomonadota</taxon>
        <taxon>Alphaproteobacteria</taxon>
        <taxon>Hyphomicrobiales</taxon>
        <taxon>Nitrobacteraceae</taxon>
        <taxon>Bradyrhizobium</taxon>
    </lineage>
</organism>
<protein>
    <submittedName>
        <fullName evidence="1">Uncharacterized protein</fullName>
    </submittedName>
</protein>
<dbReference type="Proteomes" id="UP000297966">
    <property type="component" value="Unassembled WGS sequence"/>
</dbReference>
<dbReference type="RefSeq" id="WP_135179664.1">
    <property type="nucleotide sequence ID" value="NZ_SPQT01000076.1"/>
</dbReference>
<dbReference type="AlphaFoldDB" id="A0A4Y9L1N8"/>
<evidence type="ECO:0000313" key="1">
    <source>
        <dbReference type="EMBL" id="TFV36154.1"/>
    </source>
</evidence>
<comment type="caution">
    <text evidence="1">The sequence shown here is derived from an EMBL/GenBank/DDBJ whole genome shotgun (WGS) entry which is preliminary data.</text>
</comment>